<dbReference type="SUPFAM" id="SSF56317">
    <property type="entry name" value="Carbon-nitrogen hydrolase"/>
    <property type="match status" value="1"/>
</dbReference>
<comment type="caution">
    <text evidence="2">The sequence shown here is derived from an EMBL/GenBank/DDBJ whole genome shotgun (WGS) entry which is preliminary data.</text>
</comment>
<sequence length="195" mass="21703">MVGYPQIVKGNPDIYYNSICFIGRDGKLIETYSKHFLYTTDEIWANEGPEFKVINVDSLGKVGFGICMDLNPYQFKAPFDAYEFANFHLQQKVKILLYNNYNNMGNILVVVCNRTGIEDSTTFAGSSSILSISPSTSSIHLLGSLGKRQESVMIIDVPIDDVDGVDGVDTNDLISLTSHYSPALTLISRTTSFYR</sequence>
<proteinExistence type="predicted"/>
<dbReference type="Pfam" id="PF00795">
    <property type="entry name" value="CN_hydrolase"/>
    <property type="match status" value="1"/>
</dbReference>
<name>A0A9N9FJW5_9GLOM</name>
<dbReference type="Proteomes" id="UP000789706">
    <property type="component" value="Unassembled WGS sequence"/>
</dbReference>
<dbReference type="GO" id="GO:0030163">
    <property type="term" value="P:protein catabolic process"/>
    <property type="evidence" value="ECO:0007669"/>
    <property type="project" value="TreeGrafter"/>
</dbReference>
<evidence type="ECO:0000313" key="3">
    <source>
        <dbReference type="Proteomes" id="UP000789706"/>
    </source>
</evidence>
<dbReference type="PROSITE" id="PS50263">
    <property type="entry name" value="CN_HYDROLASE"/>
    <property type="match status" value="1"/>
</dbReference>
<organism evidence="2 3">
    <name type="scientific">Diversispora eburnea</name>
    <dbReference type="NCBI Taxonomy" id="1213867"/>
    <lineage>
        <taxon>Eukaryota</taxon>
        <taxon>Fungi</taxon>
        <taxon>Fungi incertae sedis</taxon>
        <taxon>Mucoromycota</taxon>
        <taxon>Glomeromycotina</taxon>
        <taxon>Glomeromycetes</taxon>
        <taxon>Diversisporales</taxon>
        <taxon>Diversisporaceae</taxon>
        <taxon>Diversispora</taxon>
    </lineage>
</organism>
<accession>A0A9N9FJW5</accession>
<keyword evidence="3" id="KW-1185">Reference proteome</keyword>
<dbReference type="GO" id="GO:0070773">
    <property type="term" value="F:protein-N-terminal glutamine amidohydrolase activity"/>
    <property type="evidence" value="ECO:0007669"/>
    <property type="project" value="InterPro"/>
</dbReference>
<dbReference type="PANTHER" id="PTHR11750">
    <property type="entry name" value="PROTEIN N-TERMINAL AMIDASE"/>
    <property type="match status" value="1"/>
</dbReference>
<protein>
    <submittedName>
        <fullName evidence="2">6266_t:CDS:1</fullName>
    </submittedName>
</protein>
<evidence type="ECO:0000259" key="1">
    <source>
        <dbReference type="PROSITE" id="PS50263"/>
    </source>
</evidence>
<reference evidence="2" key="1">
    <citation type="submission" date="2021-06" db="EMBL/GenBank/DDBJ databases">
        <authorList>
            <person name="Kallberg Y."/>
            <person name="Tangrot J."/>
            <person name="Rosling A."/>
        </authorList>
    </citation>
    <scope>NUCLEOTIDE SEQUENCE</scope>
    <source>
        <strain evidence="2">AZ414A</strain>
    </source>
</reference>
<evidence type="ECO:0000313" key="2">
    <source>
        <dbReference type="EMBL" id="CAG8539362.1"/>
    </source>
</evidence>
<dbReference type="Gene3D" id="3.60.110.10">
    <property type="entry name" value="Carbon-nitrogen hydrolase"/>
    <property type="match status" value="1"/>
</dbReference>
<dbReference type="GO" id="GO:0008418">
    <property type="term" value="F:protein-N-terminal asparagine amidohydrolase activity"/>
    <property type="evidence" value="ECO:0007669"/>
    <property type="project" value="InterPro"/>
</dbReference>
<gene>
    <name evidence="2" type="ORF">DEBURN_LOCUS6531</name>
</gene>
<dbReference type="OrthoDB" id="201515at2759"/>
<dbReference type="EMBL" id="CAJVPK010000681">
    <property type="protein sequence ID" value="CAG8539362.1"/>
    <property type="molecule type" value="Genomic_DNA"/>
</dbReference>
<dbReference type="InterPro" id="IPR036526">
    <property type="entry name" value="C-N_Hydrolase_sf"/>
</dbReference>
<dbReference type="PANTHER" id="PTHR11750:SF26">
    <property type="entry name" value="PROTEIN N-TERMINAL AMIDASE"/>
    <property type="match status" value="1"/>
</dbReference>
<dbReference type="InterPro" id="IPR039703">
    <property type="entry name" value="Nta1"/>
</dbReference>
<feature type="domain" description="CN hydrolase" evidence="1">
    <location>
        <begin position="1"/>
        <end position="159"/>
    </location>
</feature>
<dbReference type="InterPro" id="IPR003010">
    <property type="entry name" value="C-N_Hydrolase"/>
</dbReference>
<dbReference type="AlphaFoldDB" id="A0A9N9FJW5"/>